<accession>A0ABP9FWM8</accession>
<dbReference type="Proteomes" id="UP001501436">
    <property type="component" value="Unassembled WGS sequence"/>
</dbReference>
<feature type="transmembrane region" description="Helical" evidence="1">
    <location>
        <begin position="5"/>
        <end position="26"/>
    </location>
</feature>
<keyword evidence="1" id="KW-1133">Transmembrane helix</keyword>
<reference evidence="3" key="1">
    <citation type="journal article" date="2019" name="Int. J. Syst. Evol. Microbiol.">
        <title>The Global Catalogue of Microorganisms (GCM) 10K type strain sequencing project: providing services to taxonomists for standard genome sequencing and annotation.</title>
        <authorList>
            <consortium name="The Broad Institute Genomics Platform"/>
            <consortium name="The Broad Institute Genome Sequencing Center for Infectious Disease"/>
            <person name="Wu L."/>
            <person name="Ma J."/>
        </authorList>
    </citation>
    <scope>NUCLEOTIDE SEQUENCE [LARGE SCALE GENOMIC DNA]</scope>
    <source>
        <strain evidence="3">JCM 18283</strain>
    </source>
</reference>
<keyword evidence="1" id="KW-0812">Transmembrane</keyword>
<comment type="caution">
    <text evidence="2">The sequence shown here is derived from an EMBL/GenBank/DDBJ whole genome shotgun (WGS) entry which is preliminary data.</text>
</comment>
<evidence type="ECO:0008006" key="4">
    <source>
        <dbReference type="Google" id="ProtNLM"/>
    </source>
</evidence>
<keyword evidence="3" id="KW-1185">Reference proteome</keyword>
<evidence type="ECO:0000313" key="2">
    <source>
        <dbReference type="EMBL" id="GAA4920606.1"/>
    </source>
</evidence>
<dbReference type="RefSeq" id="WP_345331595.1">
    <property type="nucleotide sequence ID" value="NZ_BAABJI010000002.1"/>
</dbReference>
<name>A0ABP9FWM8_9SPHI</name>
<feature type="transmembrane region" description="Helical" evidence="1">
    <location>
        <begin position="142"/>
        <end position="167"/>
    </location>
</feature>
<dbReference type="PROSITE" id="PS51257">
    <property type="entry name" value="PROKAR_LIPOPROTEIN"/>
    <property type="match status" value="1"/>
</dbReference>
<protein>
    <recommendedName>
        <fullName evidence="4">DUF4199 domain-containing protein</fullName>
    </recommendedName>
</protein>
<keyword evidence="1" id="KW-0472">Membrane</keyword>
<dbReference type="InterPro" id="IPR025250">
    <property type="entry name" value="DUF4199"/>
</dbReference>
<dbReference type="EMBL" id="BAABJI010000002">
    <property type="protein sequence ID" value="GAA4920606.1"/>
    <property type="molecule type" value="Genomic_DNA"/>
</dbReference>
<evidence type="ECO:0000313" key="3">
    <source>
        <dbReference type="Proteomes" id="UP001501436"/>
    </source>
</evidence>
<sequence length="177" mass="19867">MKKYVITFGIIAGVIVSAMMVYSITSCYNSLDFDGSEIIGYSSMIIAFSFIFVAIKNYRDKNNAGIISFGKAFRIGLFITLVASTIYVLVWVIYFYNFVPDFMDKYTAHTIQQAKESGLSATKLKDQTAQITKMSEMYKNPLFVVLFTYMEIMPVGLIISLIAALILKRNTSKVVAT</sequence>
<feature type="transmembrane region" description="Helical" evidence="1">
    <location>
        <begin position="38"/>
        <end position="55"/>
    </location>
</feature>
<gene>
    <name evidence="2" type="ORF">GCM10023313_25480</name>
</gene>
<proteinExistence type="predicted"/>
<organism evidence="2 3">
    <name type="scientific">Mucilaginibacter defluvii</name>
    <dbReference type="NCBI Taxonomy" id="1196019"/>
    <lineage>
        <taxon>Bacteria</taxon>
        <taxon>Pseudomonadati</taxon>
        <taxon>Bacteroidota</taxon>
        <taxon>Sphingobacteriia</taxon>
        <taxon>Sphingobacteriales</taxon>
        <taxon>Sphingobacteriaceae</taxon>
        <taxon>Mucilaginibacter</taxon>
    </lineage>
</organism>
<dbReference type="Pfam" id="PF13858">
    <property type="entry name" value="DUF4199"/>
    <property type="match status" value="1"/>
</dbReference>
<evidence type="ECO:0000256" key="1">
    <source>
        <dbReference type="SAM" id="Phobius"/>
    </source>
</evidence>
<feature type="transmembrane region" description="Helical" evidence="1">
    <location>
        <begin position="75"/>
        <end position="96"/>
    </location>
</feature>